<evidence type="ECO:0000313" key="2">
    <source>
        <dbReference type="EMBL" id="TPX31489.1"/>
    </source>
</evidence>
<evidence type="ECO:0000256" key="1">
    <source>
        <dbReference type="SAM" id="Phobius"/>
    </source>
</evidence>
<organism evidence="2 3">
    <name type="scientific">Synchytrium microbalum</name>
    <dbReference type="NCBI Taxonomy" id="1806994"/>
    <lineage>
        <taxon>Eukaryota</taxon>
        <taxon>Fungi</taxon>
        <taxon>Fungi incertae sedis</taxon>
        <taxon>Chytridiomycota</taxon>
        <taxon>Chytridiomycota incertae sedis</taxon>
        <taxon>Chytridiomycetes</taxon>
        <taxon>Synchytriales</taxon>
        <taxon>Synchytriaceae</taxon>
        <taxon>Synchytrium</taxon>
    </lineage>
</organism>
<dbReference type="Proteomes" id="UP000319731">
    <property type="component" value="Unassembled WGS sequence"/>
</dbReference>
<name>A0A507BXA9_9FUNG</name>
<dbReference type="OrthoDB" id="10508051at2759"/>
<sequence>MDTVPAALRWIQWISFTMYSNKALVQNEFDGLVFPGGALYPTSEDVISTCNVGNPEMWYCILINVFMAFAWILLAYLGFDKTSKPTFRLK</sequence>
<dbReference type="RefSeq" id="XP_031022909.1">
    <property type="nucleotide sequence ID" value="XM_031171138.1"/>
</dbReference>
<reference evidence="2 3" key="1">
    <citation type="journal article" date="2019" name="Sci. Rep.">
        <title>Comparative genomics of chytrid fungi reveal insights into the obligate biotrophic and pathogenic lifestyle of Synchytrium endobioticum.</title>
        <authorList>
            <person name="van de Vossenberg B.T.L.H."/>
            <person name="Warris S."/>
            <person name="Nguyen H.D.T."/>
            <person name="van Gent-Pelzer M.P.E."/>
            <person name="Joly D.L."/>
            <person name="van de Geest H.C."/>
            <person name="Bonants P.J.M."/>
            <person name="Smith D.S."/>
            <person name="Levesque C.A."/>
            <person name="van der Lee T.A.J."/>
        </authorList>
    </citation>
    <scope>NUCLEOTIDE SEQUENCE [LARGE SCALE GENOMIC DNA]</scope>
    <source>
        <strain evidence="2 3">JEL517</strain>
    </source>
</reference>
<accession>A0A507BXA9</accession>
<keyword evidence="1" id="KW-0472">Membrane</keyword>
<dbReference type="AlphaFoldDB" id="A0A507BXA9"/>
<keyword evidence="1" id="KW-1133">Transmembrane helix</keyword>
<gene>
    <name evidence="2" type="ORF">SmJEL517_g05211</name>
</gene>
<keyword evidence="3" id="KW-1185">Reference proteome</keyword>
<evidence type="ECO:0000313" key="3">
    <source>
        <dbReference type="Proteomes" id="UP000319731"/>
    </source>
</evidence>
<proteinExistence type="predicted"/>
<comment type="caution">
    <text evidence="2">The sequence shown here is derived from an EMBL/GenBank/DDBJ whole genome shotgun (WGS) entry which is preliminary data.</text>
</comment>
<dbReference type="EMBL" id="QEAO01000044">
    <property type="protein sequence ID" value="TPX31489.1"/>
    <property type="molecule type" value="Genomic_DNA"/>
</dbReference>
<keyword evidence="1" id="KW-0812">Transmembrane</keyword>
<dbReference type="GeneID" id="42006435"/>
<protein>
    <submittedName>
        <fullName evidence="2">Uncharacterized protein</fullName>
    </submittedName>
</protein>
<feature type="transmembrane region" description="Helical" evidence="1">
    <location>
        <begin position="61"/>
        <end position="79"/>
    </location>
</feature>